<evidence type="ECO:0000256" key="4">
    <source>
        <dbReference type="ARBA" id="ARBA00022723"/>
    </source>
</evidence>
<name>A0A316TGI2_9ACTN</name>
<keyword evidence="8" id="KW-0234">DNA repair</keyword>
<evidence type="ECO:0000256" key="7">
    <source>
        <dbReference type="ARBA" id="ARBA00022842"/>
    </source>
</evidence>
<dbReference type="GO" id="GO:0006302">
    <property type="term" value="P:double-strand break repair"/>
    <property type="evidence" value="ECO:0007669"/>
    <property type="project" value="TreeGrafter"/>
</dbReference>
<evidence type="ECO:0000313" key="12">
    <source>
        <dbReference type="Proteomes" id="UP000245507"/>
    </source>
</evidence>
<dbReference type="GO" id="GO:0005737">
    <property type="term" value="C:cytoplasm"/>
    <property type="evidence" value="ECO:0007669"/>
    <property type="project" value="TreeGrafter"/>
</dbReference>
<feature type="chain" id="PRO_5016407826" description="Endonuclease/exonuclease/phosphatase domain-containing protein" evidence="9">
    <location>
        <begin position="24"/>
        <end position="398"/>
    </location>
</feature>
<feature type="signal peptide" evidence="9">
    <location>
        <begin position="1"/>
        <end position="23"/>
    </location>
</feature>
<dbReference type="InterPro" id="IPR036691">
    <property type="entry name" value="Endo/exonu/phosph_ase_sf"/>
</dbReference>
<evidence type="ECO:0000256" key="9">
    <source>
        <dbReference type="SAM" id="SignalP"/>
    </source>
</evidence>
<dbReference type="InterPro" id="IPR051547">
    <property type="entry name" value="TDP2-like"/>
</dbReference>
<keyword evidence="3" id="KW-0540">Nuclease</keyword>
<evidence type="ECO:0000256" key="6">
    <source>
        <dbReference type="ARBA" id="ARBA00022801"/>
    </source>
</evidence>
<keyword evidence="5" id="KW-0227">DNA damage</keyword>
<accession>A0A316TGI2</accession>
<comment type="cofactor">
    <cofactor evidence="1">
        <name>Mn(2+)</name>
        <dbReference type="ChEBI" id="CHEBI:29035"/>
    </cofactor>
</comment>
<evidence type="ECO:0000313" key="11">
    <source>
        <dbReference type="EMBL" id="PWN02255.1"/>
    </source>
</evidence>
<dbReference type="RefSeq" id="WP_109694844.1">
    <property type="nucleotide sequence ID" value="NZ_QGDD01000006.1"/>
</dbReference>
<evidence type="ECO:0000256" key="3">
    <source>
        <dbReference type="ARBA" id="ARBA00022722"/>
    </source>
</evidence>
<evidence type="ECO:0000256" key="8">
    <source>
        <dbReference type="ARBA" id="ARBA00023204"/>
    </source>
</evidence>
<keyword evidence="12" id="KW-1185">Reference proteome</keyword>
<dbReference type="AlphaFoldDB" id="A0A316TGI2"/>
<evidence type="ECO:0000259" key="10">
    <source>
        <dbReference type="Pfam" id="PF03372"/>
    </source>
</evidence>
<organism evidence="11 12">
    <name type="scientific">Nocardioides silvaticus</name>
    <dbReference type="NCBI Taxonomy" id="2201891"/>
    <lineage>
        <taxon>Bacteria</taxon>
        <taxon>Bacillati</taxon>
        <taxon>Actinomycetota</taxon>
        <taxon>Actinomycetes</taxon>
        <taxon>Propionibacteriales</taxon>
        <taxon>Nocardioidaceae</taxon>
        <taxon>Nocardioides</taxon>
    </lineage>
</organism>
<dbReference type="GO" id="GO:0004518">
    <property type="term" value="F:nuclease activity"/>
    <property type="evidence" value="ECO:0007669"/>
    <property type="project" value="UniProtKB-KW"/>
</dbReference>
<dbReference type="Proteomes" id="UP000245507">
    <property type="component" value="Unassembled WGS sequence"/>
</dbReference>
<protein>
    <recommendedName>
        <fullName evidence="10">Endonuclease/exonuclease/phosphatase domain-containing protein</fullName>
    </recommendedName>
</protein>
<keyword evidence="7" id="KW-0460">Magnesium</keyword>
<proteinExistence type="predicted"/>
<dbReference type="SUPFAM" id="SSF56219">
    <property type="entry name" value="DNase I-like"/>
    <property type="match status" value="1"/>
</dbReference>
<dbReference type="OrthoDB" id="9787701at2"/>
<dbReference type="GO" id="GO:0003697">
    <property type="term" value="F:single-stranded DNA binding"/>
    <property type="evidence" value="ECO:0007669"/>
    <property type="project" value="TreeGrafter"/>
</dbReference>
<comment type="caution">
    <text evidence="11">The sequence shown here is derived from an EMBL/GenBank/DDBJ whole genome shotgun (WGS) entry which is preliminary data.</text>
</comment>
<keyword evidence="6" id="KW-0378">Hydrolase</keyword>
<sequence>MKRPIALAIAALTLCAVTTDVAAADQPSRSAPDRGQDARPPAVEVMSRNIYLGVDVTRPLAAAAGKEGLEALLAVAHEAHAMEETLARTDFRTRARLLAREISRKKPDLIGLQEVAKWRSGPVEFLPPQVGVPNATEVDADFLKILLRALKKAGTPYQAVAQQVESDVEVPSFLGNPLDPQNPMTDAEDVRVTISDVVLERKASPVRILKSGGGQYDARLSLGLAGVNVDFVRGFAWVTATAGKQRFRFVTTHLEAFSSGLALQQVEELLAGPASYQGNTILVGDFNSDPLSSTVDDSGVEHKAAYDAVVASGFHDQWLRFAPADQGWTSGLSETVDDETAEGFDHRIDFVFGRTASGKAFRVRSGDVTGDRLRDRDPATGLWPSDHAGVVLDLLFRR</sequence>
<dbReference type="Pfam" id="PF03372">
    <property type="entry name" value="Exo_endo_phos"/>
    <property type="match status" value="1"/>
</dbReference>
<gene>
    <name evidence="11" type="ORF">DJ010_14115</name>
</gene>
<dbReference type="PANTHER" id="PTHR15822:SF4">
    <property type="entry name" value="TYROSYL-DNA PHOSPHODIESTERASE 2"/>
    <property type="match status" value="1"/>
</dbReference>
<evidence type="ECO:0000256" key="5">
    <source>
        <dbReference type="ARBA" id="ARBA00022763"/>
    </source>
</evidence>
<evidence type="ECO:0000256" key="2">
    <source>
        <dbReference type="ARBA" id="ARBA00001946"/>
    </source>
</evidence>
<dbReference type="EMBL" id="QGDD01000006">
    <property type="protein sequence ID" value="PWN02255.1"/>
    <property type="molecule type" value="Genomic_DNA"/>
</dbReference>
<dbReference type="Gene3D" id="3.60.10.10">
    <property type="entry name" value="Endonuclease/exonuclease/phosphatase"/>
    <property type="match status" value="1"/>
</dbReference>
<dbReference type="PANTHER" id="PTHR15822">
    <property type="entry name" value="TRAF AND TNF RECEPTOR-ASSOCIATED PROTEIN"/>
    <property type="match status" value="1"/>
</dbReference>
<dbReference type="GO" id="GO:0046872">
    <property type="term" value="F:metal ion binding"/>
    <property type="evidence" value="ECO:0007669"/>
    <property type="project" value="UniProtKB-KW"/>
</dbReference>
<dbReference type="GO" id="GO:0070260">
    <property type="term" value="F:5'-tyrosyl-DNA phosphodiesterase activity"/>
    <property type="evidence" value="ECO:0007669"/>
    <property type="project" value="TreeGrafter"/>
</dbReference>
<evidence type="ECO:0000256" key="1">
    <source>
        <dbReference type="ARBA" id="ARBA00001936"/>
    </source>
</evidence>
<keyword evidence="9" id="KW-0732">Signal</keyword>
<reference evidence="11 12" key="1">
    <citation type="submission" date="2018-05" db="EMBL/GenBank/DDBJ databases">
        <title>Nocardioides silvaticus genome.</title>
        <authorList>
            <person name="Li C."/>
            <person name="Wang G."/>
        </authorList>
    </citation>
    <scope>NUCLEOTIDE SEQUENCE [LARGE SCALE GENOMIC DNA]</scope>
    <source>
        <strain evidence="11 12">CCTCC AB 2018079</strain>
    </source>
</reference>
<feature type="domain" description="Endonuclease/exonuclease/phosphatase" evidence="10">
    <location>
        <begin position="91"/>
        <end position="387"/>
    </location>
</feature>
<dbReference type="InterPro" id="IPR005135">
    <property type="entry name" value="Endo/exonuclease/phosphatase"/>
</dbReference>
<comment type="cofactor">
    <cofactor evidence="2">
        <name>Mg(2+)</name>
        <dbReference type="ChEBI" id="CHEBI:18420"/>
    </cofactor>
</comment>
<keyword evidence="4" id="KW-0479">Metal-binding</keyword>